<proteinExistence type="predicted"/>
<reference evidence="3" key="1">
    <citation type="journal article" date="2019" name="Int. J. Syst. Evol. Microbiol.">
        <title>The Global Catalogue of Microorganisms (GCM) 10K type strain sequencing project: providing services to taxonomists for standard genome sequencing and annotation.</title>
        <authorList>
            <consortium name="The Broad Institute Genomics Platform"/>
            <consortium name="The Broad Institute Genome Sequencing Center for Infectious Disease"/>
            <person name="Wu L."/>
            <person name="Ma J."/>
        </authorList>
    </citation>
    <scope>NUCLEOTIDE SEQUENCE [LARGE SCALE GENOMIC DNA]</scope>
    <source>
        <strain evidence="3">CCUG 15531</strain>
    </source>
</reference>
<sequence length="102" mass="11344">MSWNKFFLGFGVGFASALLIKEALSDSTIPGDKALKLAKEAFKKNGPIDGSWIQMNPEDYTKSGIHYQVYKGGISRKLNQESHQYEFVMDAKTGSILEVNPL</sequence>
<dbReference type="EMBL" id="JBHUEK010000005">
    <property type="protein sequence ID" value="MFD1777582.1"/>
    <property type="molecule type" value="Genomic_DNA"/>
</dbReference>
<dbReference type="InterPro" id="IPR025711">
    <property type="entry name" value="PepSY"/>
</dbReference>
<gene>
    <name evidence="2" type="ORF">ACFSFW_02765</name>
</gene>
<accession>A0ABW4MHV2</accession>
<feature type="domain" description="PepSY" evidence="1">
    <location>
        <begin position="29"/>
        <end position="99"/>
    </location>
</feature>
<evidence type="ECO:0000313" key="2">
    <source>
        <dbReference type="EMBL" id="MFD1777582.1"/>
    </source>
</evidence>
<keyword evidence="3" id="KW-1185">Reference proteome</keyword>
<dbReference type="RefSeq" id="WP_099362211.1">
    <property type="nucleotide sequence ID" value="NZ_JBHUEK010000005.1"/>
</dbReference>
<comment type="caution">
    <text evidence="2">The sequence shown here is derived from an EMBL/GenBank/DDBJ whole genome shotgun (WGS) entry which is preliminary data.</text>
</comment>
<dbReference type="Proteomes" id="UP001597227">
    <property type="component" value="Unassembled WGS sequence"/>
</dbReference>
<organism evidence="2 3">
    <name type="scientific">Fredinandcohnia salidurans</name>
    <dbReference type="NCBI Taxonomy" id="2595041"/>
    <lineage>
        <taxon>Bacteria</taxon>
        <taxon>Bacillati</taxon>
        <taxon>Bacillota</taxon>
        <taxon>Bacilli</taxon>
        <taxon>Bacillales</taxon>
        <taxon>Bacillaceae</taxon>
        <taxon>Fredinandcohnia</taxon>
    </lineage>
</organism>
<name>A0ABW4MHV2_9BACI</name>
<dbReference type="Pfam" id="PF03413">
    <property type="entry name" value="PepSY"/>
    <property type="match status" value="1"/>
</dbReference>
<evidence type="ECO:0000259" key="1">
    <source>
        <dbReference type="Pfam" id="PF03413"/>
    </source>
</evidence>
<protein>
    <submittedName>
        <fullName evidence="2">PepSY domain-containing protein</fullName>
    </submittedName>
</protein>
<evidence type="ECO:0000313" key="3">
    <source>
        <dbReference type="Proteomes" id="UP001597227"/>
    </source>
</evidence>